<accession>D8QXI6</accession>
<evidence type="ECO:0000313" key="2">
    <source>
        <dbReference type="EMBL" id="EFJ35426.1"/>
    </source>
</evidence>
<sequence length="328" mass="37973">MFLGSTCGRLLEDVEEDNMDSLPSNFSNPDCGSNMDSDNDALPKAFYNFLQLRGFGSPAAFGTWMHLKILKTKTTTYLACYLRISKPTLYKYMWLVDLNWRGNSYIVACELATSKKSHAIFNTYAQAVRRFARPKHIRSDNAPEHNEVKRDMVRCWGPTARSFICGTSTCNQHIKHLWRELFERVLWFYKHLFESMEDIGILDKFHIGLQLGTPMRSVCINVVITLDHLIFLQTYFNRWNESLGLCRLLVEKILKTFLDHFSPMSKVQLCQRHFMHREGLNLDKQYLLHLDLTMECAMADVIGVDLPLYIESALPTAIPMKQGVLEKL</sequence>
<dbReference type="KEGG" id="smo:SELMODRAFT_404837"/>
<evidence type="ECO:0000313" key="3">
    <source>
        <dbReference type="Proteomes" id="UP000001514"/>
    </source>
</evidence>
<name>D8QXI6_SELML</name>
<reference evidence="2 3" key="1">
    <citation type="journal article" date="2011" name="Science">
        <title>The Selaginella genome identifies genetic changes associated with the evolution of vascular plants.</title>
        <authorList>
            <person name="Banks J.A."/>
            <person name="Nishiyama T."/>
            <person name="Hasebe M."/>
            <person name="Bowman J.L."/>
            <person name="Gribskov M."/>
            <person name="dePamphilis C."/>
            <person name="Albert V.A."/>
            <person name="Aono N."/>
            <person name="Aoyama T."/>
            <person name="Ambrose B.A."/>
            <person name="Ashton N.W."/>
            <person name="Axtell M.J."/>
            <person name="Barker E."/>
            <person name="Barker M.S."/>
            <person name="Bennetzen J.L."/>
            <person name="Bonawitz N.D."/>
            <person name="Chapple C."/>
            <person name="Cheng C."/>
            <person name="Correa L.G."/>
            <person name="Dacre M."/>
            <person name="DeBarry J."/>
            <person name="Dreyer I."/>
            <person name="Elias M."/>
            <person name="Engstrom E.M."/>
            <person name="Estelle M."/>
            <person name="Feng L."/>
            <person name="Finet C."/>
            <person name="Floyd S.K."/>
            <person name="Frommer W.B."/>
            <person name="Fujita T."/>
            <person name="Gramzow L."/>
            <person name="Gutensohn M."/>
            <person name="Harholt J."/>
            <person name="Hattori M."/>
            <person name="Heyl A."/>
            <person name="Hirai T."/>
            <person name="Hiwatashi Y."/>
            <person name="Ishikawa M."/>
            <person name="Iwata M."/>
            <person name="Karol K.G."/>
            <person name="Koehler B."/>
            <person name="Kolukisaoglu U."/>
            <person name="Kubo M."/>
            <person name="Kurata T."/>
            <person name="Lalonde S."/>
            <person name="Li K."/>
            <person name="Li Y."/>
            <person name="Litt A."/>
            <person name="Lyons E."/>
            <person name="Manning G."/>
            <person name="Maruyama T."/>
            <person name="Michael T.P."/>
            <person name="Mikami K."/>
            <person name="Miyazaki S."/>
            <person name="Morinaga S."/>
            <person name="Murata T."/>
            <person name="Mueller-Roeber B."/>
            <person name="Nelson D.R."/>
            <person name="Obara M."/>
            <person name="Oguri Y."/>
            <person name="Olmstead R.G."/>
            <person name="Onodera N."/>
            <person name="Petersen B.L."/>
            <person name="Pils B."/>
            <person name="Prigge M."/>
            <person name="Rensing S.A."/>
            <person name="Riano-Pachon D.M."/>
            <person name="Roberts A.W."/>
            <person name="Sato Y."/>
            <person name="Scheller H.V."/>
            <person name="Schulz B."/>
            <person name="Schulz C."/>
            <person name="Shakirov E.V."/>
            <person name="Shibagaki N."/>
            <person name="Shinohara N."/>
            <person name="Shippen D.E."/>
            <person name="Soerensen I."/>
            <person name="Sotooka R."/>
            <person name="Sugimoto N."/>
            <person name="Sugita M."/>
            <person name="Sumikawa N."/>
            <person name="Tanurdzic M."/>
            <person name="Theissen G."/>
            <person name="Ulvskov P."/>
            <person name="Wakazuki S."/>
            <person name="Weng J.K."/>
            <person name="Willats W.W."/>
            <person name="Wipf D."/>
            <person name="Wolf P.G."/>
            <person name="Yang L."/>
            <person name="Zimmer A.D."/>
            <person name="Zhu Q."/>
            <person name="Mitros T."/>
            <person name="Hellsten U."/>
            <person name="Loque D."/>
            <person name="Otillar R."/>
            <person name="Salamov A."/>
            <person name="Schmutz J."/>
            <person name="Shapiro H."/>
            <person name="Lindquist E."/>
            <person name="Lucas S."/>
            <person name="Rokhsar D."/>
            <person name="Grigoriev I.V."/>
        </authorList>
    </citation>
    <scope>NUCLEOTIDE SEQUENCE [LARGE SCALE GENOMIC DNA]</scope>
</reference>
<dbReference type="AlphaFoldDB" id="D8QXI6"/>
<organism evidence="3">
    <name type="scientific">Selaginella moellendorffii</name>
    <name type="common">Spikemoss</name>
    <dbReference type="NCBI Taxonomy" id="88036"/>
    <lineage>
        <taxon>Eukaryota</taxon>
        <taxon>Viridiplantae</taxon>
        <taxon>Streptophyta</taxon>
        <taxon>Embryophyta</taxon>
        <taxon>Tracheophyta</taxon>
        <taxon>Lycopodiopsida</taxon>
        <taxon>Selaginellales</taxon>
        <taxon>Selaginellaceae</taxon>
        <taxon>Selaginella</taxon>
    </lineage>
</organism>
<dbReference type="InterPro" id="IPR012337">
    <property type="entry name" value="RNaseH-like_sf"/>
</dbReference>
<feature type="domain" description="Integrase core" evidence="1">
    <location>
        <begin position="105"/>
        <end position="204"/>
    </location>
</feature>
<keyword evidence="3" id="KW-1185">Reference proteome</keyword>
<dbReference type="InterPro" id="IPR058913">
    <property type="entry name" value="Integrase_dom_put"/>
</dbReference>
<protein>
    <recommendedName>
        <fullName evidence="1">Integrase core domain-containing protein</fullName>
    </recommendedName>
</protein>
<dbReference type="HOGENOM" id="CLU_089793_0_0_1"/>
<dbReference type="Proteomes" id="UP000001514">
    <property type="component" value="Unassembled WGS sequence"/>
</dbReference>
<dbReference type="Gramene" id="EFJ35426">
    <property type="protein sequence ID" value="EFJ35426"/>
    <property type="gene ID" value="SELMODRAFT_404837"/>
</dbReference>
<proteinExistence type="predicted"/>
<gene>
    <name evidence="2" type="ORF">SELMODRAFT_404837</name>
</gene>
<dbReference type="EMBL" id="GL377568">
    <property type="protein sequence ID" value="EFJ35426.1"/>
    <property type="molecule type" value="Genomic_DNA"/>
</dbReference>
<dbReference type="SUPFAM" id="SSF53098">
    <property type="entry name" value="Ribonuclease H-like"/>
    <property type="match status" value="1"/>
</dbReference>
<dbReference type="Pfam" id="PF24764">
    <property type="entry name" value="rva_4"/>
    <property type="match status" value="1"/>
</dbReference>
<evidence type="ECO:0000259" key="1">
    <source>
        <dbReference type="Pfam" id="PF24764"/>
    </source>
</evidence>
<dbReference type="PANTHER" id="PTHR46791">
    <property type="entry name" value="EXPRESSED PROTEIN"/>
    <property type="match status" value="1"/>
</dbReference>
<dbReference type="InParanoid" id="D8QXI6"/>
<dbReference type="PANTHER" id="PTHR46791:SF5">
    <property type="entry name" value="CLR5 DOMAIN-CONTAINING PROTEIN-RELATED"/>
    <property type="match status" value="1"/>
</dbReference>